<accession>A0A6J6L4B5</accession>
<feature type="region of interest" description="Disordered" evidence="1">
    <location>
        <begin position="1"/>
        <end position="43"/>
    </location>
</feature>
<protein>
    <submittedName>
        <fullName evidence="2">Unannotated protein</fullName>
    </submittedName>
</protein>
<sequence length="174" mass="18689">MSAKRVKKVASSTALSPPPTTAIVCPLKKKPSQVAHQETPRPDKRFSFSKPISRYALPVARITDLALTVFPEPSLRILMSPVKSISTMSSVTISVPNRLACFRILSIRSGPITPSVNPGKFSTSVVFMSAPPAVTDPSYINGSNWARDAYIAAVYPAGPEPTMTTFLTSLTLTP</sequence>
<organism evidence="2">
    <name type="scientific">freshwater metagenome</name>
    <dbReference type="NCBI Taxonomy" id="449393"/>
    <lineage>
        <taxon>unclassified sequences</taxon>
        <taxon>metagenomes</taxon>
        <taxon>ecological metagenomes</taxon>
    </lineage>
</organism>
<gene>
    <name evidence="2" type="ORF">UFOPK2228_00887</name>
</gene>
<dbReference type="AlphaFoldDB" id="A0A6J6L4B5"/>
<proteinExistence type="predicted"/>
<evidence type="ECO:0000256" key="1">
    <source>
        <dbReference type="SAM" id="MobiDB-lite"/>
    </source>
</evidence>
<evidence type="ECO:0000313" key="2">
    <source>
        <dbReference type="EMBL" id="CAB4656028.1"/>
    </source>
</evidence>
<reference evidence="2" key="1">
    <citation type="submission" date="2020-05" db="EMBL/GenBank/DDBJ databases">
        <authorList>
            <person name="Chiriac C."/>
            <person name="Salcher M."/>
            <person name="Ghai R."/>
            <person name="Kavagutti S V."/>
        </authorList>
    </citation>
    <scope>NUCLEOTIDE SEQUENCE</scope>
</reference>
<dbReference type="EMBL" id="CAEZWF010000029">
    <property type="protein sequence ID" value="CAB4656028.1"/>
    <property type="molecule type" value="Genomic_DNA"/>
</dbReference>
<name>A0A6J6L4B5_9ZZZZ</name>